<dbReference type="Proteomes" id="UP000828390">
    <property type="component" value="Unassembled WGS sequence"/>
</dbReference>
<accession>A0A9D4R0M4</accession>
<protein>
    <submittedName>
        <fullName evidence="2">Uncharacterized protein</fullName>
    </submittedName>
</protein>
<keyword evidence="3" id="KW-1185">Reference proteome</keyword>
<dbReference type="AlphaFoldDB" id="A0A9D4R0M4"/>
<sequence length="101" mass="11468">MEGSPKFTSYWSWPYRVLEKITCVLNKVDCGRAGATQVIHTDRMRKVRSQLLLGETDIPEDVVAESILPDNVEQRCESPASESNDHKVSFTRTGRRKIKSS</sequence>
<dbReference type="EMBL" id="JAIWYP010000003">
    <property type="protein sequence ID" value="KAH3848955.1"/>
    <property type="molecule type" value="Genomic_DNA"/>
</dbReference>
<organism evidence="2 3">
    <name type="scientific">Dreissena polymorpha</name>
    <name type="common">Zebra mussel</name>
    <name type="synonym">Mytilus polymorpha</name>
    <dbReference type="NCBI Taxonomy" id="45954"/>
    <lineage>
        <taxon>Eukaryota</taxon>
        <taxon>Metazoa</taxon>
        <taxon>Spiralia</taxon>
        <taxon>Lophotrochozoa</taxon>
        <taxon>Mollusca</taxon>
        <taxon>Bivalvia</taxon>
        <taxon>Autobranchia</taxon>
        <taxon>Heteroconchia</taxon>
        <taxon>Euheterodonta</taxon>
        <taxon>Imparidentia</taxon>
        <taxon>Neoheterodontei</taxon>
        <taxon>Myida</taxon>
        <taxon>Dreissenoidea</taxon>
        <taxon>Dreissenidae</taxon>
        <taxon>Dreissena</taxon>
    </lineage>
</organism>
<evidence type="ECO:0000313" key="2">
    <source>
        <dbReference type="EMBL" id="KAH3848955.1"/>
    </source>
</evidence>
<evidence type="ECO:0000256" key="1">
    <source>
        <dbReference type="SAM" id="MobiDB-lite"/>
    </source>
</evidence>
<reference evidence="2" key="1">
    <citation type="journal article" date="2019" name="bioRxiv">
        <title>The Genome of the Zebra Mussel, Dreissena polymorpha: A Resource for Invasive Species Research.</title>
        <authorList>
            <person name="McCartney M.A."/>
            <person name="Auch B."/>
            <person name="Kono T."/>
            <person name="Mallez S."/>
            <person name="Zhang Y."/>
            <person name="Obille A."/>
            <person name="Becker A."/>
            <person name="Abrahante J.E."/>
            <person name="Garbe J."/>
            <person name="Badalamenti J.P."/>
            <person name="Herman A."/>
            <person name="Mangelson H."/>
            <person name="Liachko I."/>
            <person name="Sullivan S."/>
            <person name="Sone E.D."/>
            <person name="Koren S."/>
            <person name="Silverstein K.A.T."/>
            <person name="Beckman K.B."/>
            <person name="Gohl D.M."/>
        </authorList>
    </citation>
    <scope>NUCLEOTIDE SEQUENCE</scope>
    <source>
        <strain evidence="2">Duluth1</strain>
        <tissue evidence="2">Whole animal</tissue>
    </source>
</reference>
<reference evidence="2" key="2">
    <citation type="submission" date="2020-11" db="EMBL/GenBank/DDBJ databases">
        <authorList>
            <person name="McCartney M.A."/>
            <person name="Auch B."/>
            <person name="Kono T."/>
            <person name="Mallez S."/>
            <person name="Becker A."/>
            <person name="Gohl D.M."/>
            <person name="Silverstein K.A.T."/>
            <person name="Koren S."/>
            <person name="Bechman K.B."/>
            <person name="Herman A."/>
            <person name="Abrahante J.E."/>
            <person name="Garbe J."/>
        </authorList>
    </citation>
    <scope>NUCLEOTIDE SEQUENCE</scope>
    <source>
        <strain evidence="2">Duluth1</strain>
        <tissue evidence="2">Whole animal</tissue>
    </source>
</reference>
<name>A0A9D4R0M4_DREPO</name>
<comment type="caution">
    <text evidence="2">The sequence shown here is derived from an EMBL/GenBank/DDBJ whole genome shotgun (WGS) entry which is preliminary data.</text>
</comment>
<feature type="region of interest" description="Disordered" evidence="1">
    <location>
        <begin position="73"/>
        <end position="101"/>
    </location>
</feature>
<evidence type="ECO:0000313" key="3">
    <source>
        <dbReference type="Proteomes" id="UP000828390"/>
    </source>
</evidence>
<proteinExistence type="predicted"/>
<gene>
    <name evidence="2" type="ORF">DPMN_091340</name>
</gene>